<reference evidence="1" key="1">
    <citation type="submission" date="2021-02" db="EMBL/GenBank/DDBJ databases">
        <authorList>
            <person name="Dougan E. K."/>
            <person name="Rhodes N."/>
            <person name="Thang M."/>
            <person name="Chan C."/>
        </authorList>
    </citation>
    <scope>NUCLEOTIDE SEQUENCE</scope>
</reference>
<evidence type="ECO:0000313" key="1">
    <source>
        <dbReference type="EMBL" id="CAE7518533.1"/>
    </source>
</evidence>
<proteinExistence type="predicted"/>
<name>A0A812TBW1_SYMPI</name>
<comment type="caution">
    <text evidence="1">The sequence shown here is derived from an EMBL/GenBank/DDBJ whole genome shotgun (WGS) entry which is preliminary data.</text>
</comment>
<evidence type="ECO:0000313" key="2">
    <source>
        <dbReference type="Proteomes" id="UP000649617"/>
    </source>
</evidence>
<organism evidence="1 2">
    <name type="scientific">Symbiodinium pilosum</name>
    <name type="common">Dinoflagellate</name>
    <dbReference type="NCBI Taxonomy" id="2952"/>
    <lineage>
        <taxon>Eukaryota</taxon>
        <taxon>Sar</taxon>
        <taxon>Alveolata</taxon>
        <taxon>Dinophyceae</taxon>
        <taxon>Suessiales</taxon>
        <taxon>Symbiodiniaceae</taxon>
        <taxon>Symbiodinium</taxon>
    </lineage>
</organism>
<sequence length="228" mass="24361">MEALSPEQPNQALHCLAEDQLCAYGQSALNTVLTSDPIALYESWSKGRSEVDPSQSNQMVDANYLPELLGTTDGQAVKGTPEGSSIGTFVNFRMLHNKEAGLLPAPTVAEHAVQLNTGWTISKCKRWLTVTAPSGQSVSVTLATRPPGQPAPQWMRLCQELFDRKSSGPVGEASDGWQNSLHAEGQLVKQNEERVAISCCAQAVTSSDGPFRAELGNVAGTEAPNRGI</sequence>
<protein>
    <submittedName>
        <fullName evidence="1">MKK1 protein</fullName>
    </submittedName>
</protein>
<accession>A0A812TBW1</accession>
<gene>
    <name evidence="1" type="primary">MKK1</name>
    <name evidence="1" type="ORF">SPIL2461_LOCUS13557</name>
</gene>
<dbReference type="AlphaFoldDB" id="A0A812TBW1"/>
<dbReference type="Proteomes" id="UP000649617">
    <property type="component" value="Unassembled WGS sequence"/>
</dbReference>
<keyword evidence="2" id="KW-1185">Reference proteome</keyword>
<dbReference type="EMBL" id="CAJNIZ010029757">
    <property type="protein sequence ID" value="CAE7518533.1"/>
    <property type="molecule type" value="Genomic_DNA"/>
</dbReference>